<reference evidence="2 3" key="1">
    <citation type="submission" date="2023-09" db="EMBL/GenBank/DDBJ databases">
        <title>Nesidiocoris tenuis whole genome shotgun sequence.</title>
        <authorList>
            <person name="Shibata T."/>
            <person name="Shimoda M."/>
            <person name="Kobayashi T."/>
            <person name="Uehara T."/>
        </authorList>
    </citation>
    <scope>NUCLEOTIDE SEQUENCE [LARGE SCALE GENOMIC DNA]</scope>
    <source>
        <strain evidence="2 3">Japan</strain>
    </source>
</reference>
<proteinExistence type="predicted"/>
<gene>
    <name evidence="2" type="ORF">NTJ_16273</name>
</gene>
<evidence type="ECO:0000313" key="2">
    <source>
        <dbReference type="EMBL" id="BET03455.1"/>
    </source>
</evidence>
<evidence type="ECO:0000256" key="1">
    <source>
        <dbReference type="SAM" id="SignalP"/>
    </source>
</evidence>
<keyword evidence="1" id="KW-0732">Signal</keyword>
<keyword evidence="3" id="KW-1185">Reference proteome</keyword>
<name>A0ABN7BHU7_9HEMI</name>
<dbReference type="PROSITE" id="PS51257">
    <property type="entry name" value="PROKAR_LIPOPROTEIN"/>
    <property type="match status" value="1"/>
</dbReference>
<accession>A0ABN7BHU7</accession>
<sequence length="105" mass="11223">MLGRLAALLLIATSAAASCPYPPAREALSNSWTGLSVEKRAKLAPVVFHGLAVETYPPVEKAAPTKGYAYSAQFWLISVYKAARELAALFGTGPPVDGVYDIRDR</sequence>
<organism evidence="2 3">
    <name type="scientific">Nesidiocoris tenuis</name>
    <dbReference type="NCBI Taxonomy" id="355587"/>
    <lineage>
        <taxon>Eukaryota</taxon>
        <taxon>Metazoa</taxon>
        <taxon>Ecdysozoa</taxon>
        <taxon>Arthropoda</taxon>
        <taxon>Hexapoda</taxon>
        <taxon>Insecta</taxon>
        <taxon>Pterygota</taxon>
        <taxon>Neoptera</taxon>
        <taxon>Paraneoptera</taxon>
        <taxon>Hemiptera</taxon>
        <taxon>Heteroptera</taxon>
        <taxon>Panheteroptera</taxon>
        <taxon>Cimicomorpha</taxon>
        <taxon>Miridae</taxon>
        <taxon>Dicyphina</taxon>
        <taxon>Nesidiocoris</taxon>
    </lineage>
</organism>
<dbReference type="EMBL" id="AP028925">
    <property type="protein sequence ID" value="BET03455.1"/>
    <property type="molecule type" value="Genomic_DNA"/>
</dbReference>
<evidence type="ECO:0000313" key="3">
    <source>
        <dbReference type="Proteomes" id="UP001307889"/>
    </source>
</evidence>
<dbReference type="Proteomes" id="UP001307889">
    <property type="component" value="Chromosome 17"/>
</dbReference>
<feature type="chain" id="PRO_5046100623" evidence="1">
    <location>
        <begin position="18"/>
        <end position="105"/>
    </location>
</feature>
<feature type="signal peptide" evidence="1">
    <location>
        <begin position="1"/>
        <end position="17"/>
    </location>
</feature>
<protein>
    <submittedName>
        <fullName evidence="2">Uncharacterized protein</fullName>
    </submittedName>
</protein>